<dbReference type="EMBL" id="CYKH01000320">
    <property type="protein sequence ID" value="CUF42197.1"/>
    <property type="molecule type" value="Genomic_DNA"/>
</dbReference>
<gene>
    <name evidence="2" type="ORF">BSAL_62380</name>
</gene>
<protein>
    <submittedName>
        <fullName evidence="2">Cytochrome c oxidase VIII, putative</fullName>
    </submittedName>
</protein>
<name>A0A0S4IMC0_BODSA</name>
<reference evidence="3" key="1">
    <citation type="submission" date="2015-09" db="EMBL/GenBank/DDBJ databases">
        <authorList>
            <consortium name="Pathogen Informatics"/>
        </authorList>
    </citation>
    <scope>NUCLEOTIDE SEQUENCE [LARGE SCALE GENOMIC DNA]</scope>
    <source>
        <strain evidence="3">Lake Konstanz</strain>
    </source>
</reference>
<dbReference type="VEuPathDB" id="TriTrypDB:BSAL_62380"/>
<dbReference type="AlphaFoldDB" id="A0A0S4IMC0"/>
<organism evidence="2 3">
    <name type="scientific">Bodo saltans</name>
    <name type="common">Flagellated protozoan</name>
    <dbReference type="NCBI Taxonomy" id="75058"/>
    <lineage>
        <taxon>Eukaryota</taxon>
        <taxon>Discoba</taxon>
        <taxon>Euglenozoa</taxon>
        <taxon>Kinetoplastea</taxon>
        <taxon>Metakinetoplastina</taxon>
        <taxon>Eubodonida</taxon>
        <taxon>Bodonidae</taxon>
        <taxon>Bodo</taxon>
    </lineage>
</organism>
<dbReference type="OrthoDB" id="268443at2759"/>
<evidence type="ECO:0000256" key="1">
    <source>
        <dbReference type="SAM" id="Phobius"/>
    </source>
</evidence>
<accession>A0A0S4IMC0</accession>
<proteinExistence type="predicted"/>
<dbReference type="Proteomes" id="UP000051952">
    <property type="component" value="Unassembled WGS sequence"/>
</dbReference>
<sequence>MFFGLLLGFDLLRKFSLTDIDRFHPNKSLEFQPKMLRRTVPAVSFTTSHRALMYRSNRPLLGKDMTSADRFKAAWDETPFTMLGMSRKEQNEWHWKAMYQLGLRDVGRYTKLRSISNWIFLFMFAYLGSQTVGMMFIYMPLVGGPGGMPDSWKREHARDYARARGSDVWAADGKFVRPYFHINPPMFTMTADEL</sequence>
<keyword evidence="1" id="KW-0812">Transmembrane</keyword>
<evidence type="ECO:0000313" key="3">
    <source>
        <dbReference type="Proteomes" id="UP000051952"/>
    </source>
</evidence>
<keyword evidence="1" id="KW-0472">Membrane</keyword>
<feature type="transmembrane region" description="Helical" evidence="1">
    <location>
        <begin position="118"/>
        <end position="139"/>
    </location>
</feature>
<evidence type="ECO:0000313" key="2">
    <source>
        <dbReference type="EMBL" id="CUF42197.1"/>
    </source>
</evidence>
<keyword evidence="1" id="KW-1133">Transmembrane helix</keyword>
<keyword evidence="3" id="KW-1185">Reference proteome</keyword>
<dbReference type="OMA" id="QDWPEEF"/>